<dbReference type="EMBL" id="CAJNON010000382">
    <property type="protein sequence ID" value="CAF1232398.1"/>
    <property type="molecule type" value="Genomic_DNA"/>
</dbReference>
<accession>A0A814YPN6</accession>
<organism evidence="1 2">
    <name type="scientific">Adineta steineri</name>
    <dbReference type="NCBI Taxonomy" id="433720"/>
    <lineage>
        <taxon>Eukaryota</taxon>
        <taxon>Metazoa</taxon>
        <taxon>Spiralia</taxon>
        <taxon>Gnathifera</taxon>
        <taxon>Rotifera</taxon>
        <taxon>Eurotatoria</taxon>
        <taxon>Bdelloidea</taxon>
        <taxon>Adinetida</taxon>
        <taxon>Adinetidae</taxon>
        <taxon>Adineta</taxon>
    </lineage>
</organism>
<dbReference type="Proteomes" id="UP000663891">
    <property type="component" value="Unassembled WGS sequence"/>
</dbReference>
<proteinExistence type="predicted"/>
<evidence type="ECO:0000313" key="1">
    <source>
        <dbReference type="EMBL" id="CAF1232398.1"/>
    </source>
</evidence>
<protein>
    <submittedName>
        <fullName evidence="1">Uncharacterized protein</fullName>
    </submittedName>
</protein>
<reference evidence="1" key="1">
    <citation type="submission" date="2021-02" db="EMBL/GenBank/DDBJ databases">
        <authorList>
            <person name="Nowell W R."/>
        </authorList>
    </citation>
    <scope>NUCLEOTIDE SEQUENCE</scope>
</reference>
<dbReference type="AlphaFoldDB" id="A0A814YPN6"/>
<sequence>MQFMLARLSCTSKRKFKVWFRRNQNVSTKIYIDHDSDIDDLKEAIFGATGKDQYQATYNYKLLRPLARVPQNTTRDMPIVFTRIGPAPPPGLDCGGDPCGNCGKCHDWHFTGDQEKWDWICNYKNWIQVDKERWNDGDYNLFQKRPGAACSRDLNNNFGGRRDPLLNDRLNDLDRNVFLDHLCLCEKH</sequence>
<evidence type="ECO:0000313" key="2">
    <source>
        <dbReference type="Proteomes" id="UP000663891"/>
    </source>
</evidence>
<gene>
    <name evidence="1" type="ORF">VCS650_LOCUS27324</name>
</gene>
<comment type="caution">
    <text evidence="1">The sequence shown here is derived from an EMBL/GenBank/DDBJ whole genome shotgun (WGS) entry which is preliminary data.</text>
</comment>
<name>A0A814YPN6_9BILA</name>